<protein>
    <recommendedName>
        <fullName evidence="2">SIR2-like domain-containing protein</fullName>
    </recommendedName>
</protein>
<proteinExistence type="predicted"/>
<dbReference type="EMBL" id="BLAP01000049">
    <property type="protein sequence ID" value="GET12762.1"/>
    <property type="molecule type" value="Genomic_DNA"/>
</dbReference>
<reference evidence="1" key="1">
    <citation type="submission" date="2019-10" db="EMBL/GenBank/DDBJ databases">
        <title>Lactobacillus agilis SN811 Whole Genome Sequencing Project.</title>
        <authorList>
            <person name="Suzuki S."/>
            <person name="Endo A."/>
            <person name="Maeno S."/>
            <person name="Shiwa Y."/>
            <person name="Matsutani M."/>
            <person name="Kajikawa A."/>
        </authorList>
    </citation>
    <scope>NUCLEOTIDE SEQUENCE</scope>
    <source>
        <strain evidence="1">SN811</strain>
    </source>
</reference>
<dbReference type="RefSeq" id="WP_172577415.1">
    <property type="nucleotide sequence ID" value="NZ_BLAP01000049.1"/>
</dbReference>
<evidence type="ECO:0008006" key="2">
    <source>
        <dbReference type="Google" id="ProtNLM"/>
    </source>
</evidence>
<organism evidence="1">
    <name type="scientific">Ligilactobacillus agilis</name>
    <dbReference type="NCBI Taxonomy" id="1601"/>
    <lineage>
        <taxon>Bacteria</taxon>
        <taxon>Bacillati</taxon>
        <taxon>Bacillota</taxon>
        <taxon>Bacilli</taxon>
        <taxon>Lactobacillales</taxon>
        <taxon>Lactobacillaceae</taxon>
        <taxon>Ligilactobacillus</taxon>
    </lineage>
</organism>
<dbReference type="AlphaFoldDB" id="A0A6F9Y5K4"/>
<dbReference type="Pfam" id="PF14253">
    <property type="entry name" value="AbiH"/>
    <property type="match status" value="1"/>
</dbReference>
<name>A0A6F9Y5K4_9LACO</name>
<sequence>MLFFAFKFQLLYKNIKERTAEWSDFEIALGKFTRKVDLQSADKFLDDLDEVIDDLTEYLKLQQENSYLNDEKYNYENVIQETMREYYSELEDKDGDELRSLLKNYSEIIYHFVTFNYTNTIEQIISKSLVDTIRSPYNYNYFWRINKRVIHAHGAIDNLMTIGVNDDSQILGEEFSERQKEDLIKPLLLENSRAANQSLARNAIQGGNIFIIFGMSLGVTDTYWWELLAKRVLVNENHRLIINVFDPSYSKRSVRRARRDREKWENAYISKLDNLGLTDEDKEKIRKRIYIIFNNSKVLMPKLREE</sequence>
<accession>A0A6F9Y5K4</accession>
<gene>
    <name evidence="1" type="ORF">SN811_12620</name>
</gene>
<evidence type="ECO:0000313" key="1">
    <source>
        <dbReference type="EMBL" id="GET12762.1"/>
    </source>
</evidence>
<dbReference type="Proteomes" id="UP000494160">
    <property type="component" value="Unassembled WGS sequence"/>
</dbReference>
<comment type="caution">
    <text evidence="1">The sequence shown here is derived from an EMBL/GenBank/DDBJ whole genome shotgun (WGS) entry which is preliminary data.</text>
</comment>
<dbReference type="InterPro" id="IPR025935">
    <property type="entry name" value="AbiH"/>
</dbReference>